<feature type="domain" description="Immunity MXAN-0049 protein" evidence="1">
    <location>
        <begin position="92"/>
        <end position="178"/>
    </location>
</feature>
<dbReference type="Pfam" id="PF07791">
    <property type="entry name" value="Imm11"/>
    <property type="match status" value="1"/>
</dbReference>
<dbReference type="InterPro" id="IPR012433">
    <property type="entry name" value="Imm11"/>
</dbReference>
<sequence length="280" mass="32918">MKIWKIKPNNSSISLDVFDLQKSIKFELPYFDGEVLPVPWPEEYRLITDNQKYKYNDYAIYLNYIPVISEKVFKIVTPLVNDLVQFLPVQHSDFEFYICNIINVIECVDAEKSIPDTILDGEIRSYSKISFLESVLKNNEKRHIFKILGLTRLTYFVSDEFRELLLANNIKGIDFIEIWDSEADFELEQQHEQRIKEAYDAHIIKINNQPHDPLSWNEAIEKLKLGKAAISADWKIQYNSKGDILIGELNRNLEYEFFSPVYIPPILLDLTWQEVDKSTI</sequence>
<name>A0A1E3L329_9BACL</name>
<evidence type="ECO:0000259" key="1">
    <source>
        <dbReference type="Pfam" id="PF07791"/>
    </source>
</evidence>
<dbReference type="RefSeq" id="WP_069327830.1">
    <property type="nucleotide sequence ID" value="NZ_MDER01000041.1"/>
</dbReference>
<dbReference type="AlphaFoldDB" id="A0A1E3L329"/>
<protein>
    <recommendedName>
        <fullName evidence="1">Immunity MXAN-0049 protein domain-containing protein</fullName>
    </recommendedName>
</protein>
<proteinExistence type="predicted"/>
<evidence type="ECO:0000313" key="2">
    <source>
        <dbReference type="EMBL" id="ODP28209.1"/>
    </source>
</evidence>
<dbReference type="EMBL" id="MDER01000041">
    <property type="protein sequence ID" value="ODP28209.1"/>
    <property type="molecule type" value="Genomic_DNA"/>
</dbReference>
<evidence type="ECO:0000313" key="3">
    <source>
        <dbReference type="Proteomes" id="UP000094578"/>
    </source>
</evidence>
<dbReference type="STRING" id="1886670.PTI45_02410"/>
<dbReference type="Proteomes" id="UP000094578">
    <property type="component" value="Unassembled WGS sequence"/>
</dbReference>
<organism evidence="2 3">
    <name type="scientific">Paenibacillus nuruki</name>
    <dbReference type="NCBI Taxonomy" id="1886670"/>
    <lineage>
        <taxon>Bacteria</taxon>
        <taxon>Bacillati</taxon>
        <taxon>Bacillota</taxon>
        <taxon>Bacilli</taxon>
        <taxon>Bacillales</taxon>
        <taxon>Paenibacillaceae</taxon>
        <taxon>Paenibacillus</taxon>
    </lineage>
</organism>
<comment type="caution">
    <text evidence="2">The sequence shown here is derived from an EMBL/GenBank/DDBJ whole genome shotgun (WGS) entry which is preliminary data.</text>
</comment>
<reference evidence="2 3" key="1">
    <citation type="submission" date="2016-08" db="EMBL/GenBank/DDBJ databases">
        <title>Genome sequencing of Paenibacillus sp. TI45-13ar, isolated from Korean traditional nuruk.</title>
        <authorList>
            <person name="Kim S.-J."/>
        </authorList>
    </citation>
    <scope>NUCLEOTIDE SEQUENCE [LARGE SCALE GENOMIC DNA]</scope>
    <source>
        <strain evidence="2 3">TI45-13ar</strain>
    </source>
</reference>
<keyword evidence="3" id="KW-1185">Reference proteome</keyword>
<accession>A0A1E3L329</accession>
<gene>
    <name evidence="2" type="ORF">PTI45_02410</name>
</gene>